<dbReference type="RefSeq" id="WP_137097038.1">
    <property type="nucleotide sequence ID" value="NZ_SWMS01000030.1"/>
</dbReference>
<protein>
    <submittedName>
        <fullName evidence="1">Uncharacterized protein</fullName>
    </submittedName>
</protein>
<gene>
    <name evidence="1" type="ORF">FCN18_33530</name>
</gene>
<evidence type="ECO:0000313" key="2">
    <source>
        <dbReference type="Proteomes" id="UP000309992"/>
    </source>
</evidence>
<evidence type="ECO:0000313" key="1">
    <source>
        <dbReference type="EMBL" id="TKG61562.1"/>
    </source>
</evidence>
<comment type="caution">
    <text evidence="1">The sequence shown here is derived from an EMBL/GenBank/DDBJ whole genome shotgun (WGS) entry which is preliminary data.</text>
</comment>
<reference evidence="1 2" key="1">
    <citation type="journal article" date="2015" name="Antonie Van Leeuwenhoek">
        <title>Prauserella endophytica sp. nov., an endophytic actinobacterium isolated from Tamarix taklamakanensis.</title>
        <authorList>
            <person name="Liu J.M."/>
            <person name="Habden X."/>
            <person name="Guo L."/>
            <person name="Tuo L."/>
            <person name="Jiang Z.K."/>
            <person name="Liu S.W."/>
            <person name="Liu X.F."/>
            <person name="Chen L."/>
            <person name="Li R.F."/>
            <person name="Zhang Y.Q."/>
            <person name="Sun C.H."/>
        </authorList>
    </citation>
    <scope>NUCLEOTIDE SEQUENCE [LARGE SCALE GENOMIC DNA]</scope>
    <source>
        <strain evidence="1 2">CGMCC 4.7182</strain>
    </source>
</reference>
<keyword evidence="2" id="KW-1185">Reference proteome</keyword>
<accession>A0ABY2RUZ3</accession>
<dbReference type="Proteomes" id="UP000309992">
    <property type="component" value="Unassembled WGS sequence"/>
</dbReference>
<proteinExistence type="predicted"/>
<name>A0ABY2RUZ3_9PSEU</name>
<organism evidence="1 2">
    <name type="scientific">Prauserella endophytica</name>
    <dbReference type="NCBI Taxonomy" id="1592324"/>
    <lineage>
        <taxon>Bacteria</taxon>
        <taxon>Bacillati</taxon>
        <taxon>Actinomycetota</taxon>
        <taxon>Actinomycetes</taxon>
        <taxon>Pseudonocardiales</taxon>
        <taxon>Pseudonocardiaceae</taxon>
        <taxon>Prauserella</taxon>
        <taxon>Prauserella coralliicola group</taxon>
    </lineage>
</organism>
<dbReference type="EMBL" id="SWMS01000030">
    <property type="protein sequence ID" value="TKG61562.1"/>
    <property type="molecule type" value="Genomic_DNA"/>
</dbReference>
<sequence>MNLPSEVSVVSDYLRGALRRNANLVNITDRQAITRLLDELAKHADLLYARAAKQARNESATPRPKRRRAA</sequence>